<evidence type="ECO:0000313" key="3">
    <source>
        <dbReference type="EMBL" id="MCV7225834.1"/>
    </source>
</evidence>
<dbReference type="InterPro" id="IPR020616">
    <property type="entry name" value="Thiolase_N"/>
</dbReference>
<dbReference type="PANTHER" id="PTHR42870:SF1">
    <property type="entry name" value="NON-SPECIFIC LIPID-TRANSFER PROTEIN-LIKE 2"/>
    <property type="match status" value="1"/>
</dbReference>
<sequence length="402" mass="41895">MMASDDIWILGITMTKFGKHKDKDVLDLASEAALGALADGGVTIRDVGVLAVGNLMNANASVGQQLQKQIGQTGIPVYNVANACATGATALRTAIMAIKAGETPVGMAVGVEKLSGAGLLGASAARERSDTWAPSGRDGAVLGLDGRVGTENMPGVFAQIGMEYGHRYGGTSFELFAKIAEKNHAHSTLNPLAAYQKRFTLEEIMGDVMIAYPNTRPMCSANCDGAAAAVVVSGEYLKTLSGEQQRRAVKVSASVLTSDPYQEACQILPDVNTLTRAAAVQAYDQAGVSPQDLDLVELHDCFATAELVHYDNLMLCEEGNAADFFSSGATWRDGSTPVNVSGGLESKGHPIAATGIANIWEVCHHLRGEAGDRQIANATVGLAHVIGLGSACGIHILERAAA</sequence>
<dbReference type="PIRSF" id="PIRSF000429">
    <property type="entry name" value="Ac-CoA_Ac_transf"/>
    <property type="match status" value="1"/>
</dbReference>
<dbReference type="RefSeq" id="WP_264066686.1">
    <property type="nucleotide sequence ID" value="NZ_JACKTY010000018.1"/>
</dbReference>
<proteinExistence type="predicted"/>
<dbReference type="InterPro" id="IPR016039">
    <property type="entry name" value="Thiolase-like"/>
</dbReference>
<evidence type="ECO:0000259" key="1">
    <source>
        <dbReference type="Pfam" id="PF00108"/>
    </source>
</evidence>
<reference evidence="3 4" key="1">
    <citation type="journal article" date="2022" name="BMC Genomics">
        <title>Comparative genome analysis of mycobacteria focusing on tRNA and non-coding RNA.</title>
        <authorList>
            <person name="Behra P.R.K."/>
            <person name="Pettersson B.M.F."/>
            <person name="Ramesh M."/>
            <person name="Das S."/>
            <person name="Dasgupta S."/>
            <person name="Kirsebom L.A."/>
        </authorList>
    </citation>
    <scope>NUCLEOTIDE SEQUENCE [LARGE SCALE GENOMIC DNA]</scope>
    <source>
        <strain evidence="3 4">DSM 44078</strain>
    </source>
</reference>
<dbReference type="EMBL" id="JACKTY010000018">
    <property type="protein sequence ID" value="MCV7225834.1"/>
    <property type="molecule type" value="Genomic_DNA"/>
</dbReference>
<dbReference type="Pfam" id="PF22691">
    <property type="entry name" value="Thiolase_C_1"/>
    <property type="match status" value="1"/>
</dbReference>
<name>A0ABT3C8P7_9MYCO</name>
<organism evidence="3 4">
    <name type="scientific">Mycolicibacterium komossense</name>
    <dbReference type="NCBI Taxonomy" id="1779"/>
    <lineage>
        <taxon>Bacteria</taxon>
        <taxon>Bacillati</taxon>
        <taxon>Actinomycetota</taxon>
        <taxon>Actinomycetes</taxon>
        <taxon>Mycobacteriales</taxon>
        <taxon>Mycobacteriaceae</taxon>
        <taxon>Mycolicibacterium</taxon>
    </lineage>
</organism>
<comment type="caution">
    <text evidence="3">The sequence shown here is derived from an EMBL/GenBank/DDBJ whole genome shotgun (WGS) entry which is preliminary data.</text>
</comment>
<protein>
    <submittedName>
        <fullName evidence="3">Thiolase family protein</fullName>
    </submittedName>
</protein>
<gene>
    <name evidence="3" type="ORF">H7J73_07285</name>
</gene>
<dbReference type="SUPFAM" id="SSF53901">
    <property type="entry name" value="Thiolase-like"/>
    <property type="match status" value="1"/>
</dbReference>
<dbReference type="CDD" id="cd00829">
    <property type="entry name" value="SCP-x_thiolase"/>
    <property type="match status" value="1"/>
</dbReference>
<dbReference type="PANTHER" id="PTHR42870">
    <property type="entry name" value="ACETYL-COA C-ACETYLTRANSFERASE"/>
    <property type="match status" value="1"/>
</dbReference>
<evidence type="ECO:0000313" key="4">
    <source>
        <dbReference type="Proteomes" id="UP001526201"/>
    </source>
</evidence>
<dbReference type="InterPro" id="IPR002155">
    <property type="entry name" value="Thiolase"/>
</dbReference>
<evidence type="ECO:0000259" key="2">
    <source>
        <dbReference type="Pfam" id="PF22691"/>
    </source>
</evidence>
<dbReference type="Pfam" id="PF00108">
    <property type="entry name" value="Thiolase_N"/>
    <property type="match status" value="1"/>
</dbReference>
<dbReference type="Proteomes" id="UP001526201">
    <property type="component" value="Unassembled WGS sequence"/>
</dbReference>
<accession>A0ABT3C8P7</accession>
<keyword evidence="4" id="KW-1185">Reference proteome</keyword>
<feature type="domain" description="Thiolase N-terminal" evidence="1">
    <location>
        <begin position="8"/>
        <end position="126"/>
    </location>
</feature>
<dbReference type="Gene3D" id="3.40.47.10">
    <property type="match status" value="1"/>
</dbReference>
<dbReference type="InterPro" id="IPR055140">
    <property type="entry name" value="Thiolase_C_2"/>
</dbReference>
<feature type="domain" description="Thiolase C-terminal" evidence="2">
    <location>
        <begin position="273"/>
        <end position="398"/>
    </location>
</feature>